<dbReference type="eggNOG" id="COG1309">
    <property type="taxonomic scope" value="Bacteria"/>
</dbReference>
<dbReference type="InterPro" id="IPR001647">
    <property type="entry name" value="HTH_TetR"/>
</dbReference>
<dbReference type="SUPFAM" id="SSF48498">
    <property type="entry name" value="Tetracyclin repressor-like, C-terminal domain"/>
    <property type="match status" value="1"/>
</dbReference>
<dbReference type="PATRIC" id="fig|1280952.3.peg.2020"/>
<evidence type="ECO:0000313" key="6">
    <source>
        <dbReference type="EMBL" id="KCZ88717.1"/>
    </source>
</evidence>
<dbReference type="EMBL" id="ARYJ01000005">
    <property type="protein sequence ID" value="KCZ88717.1"/>
    <property type="molecule type" value="Genomic_DNA"/>
</dbReference>
<dbReference type="InterPro" id="IPR023772">
    <property type="entry name" value="DNA-bd_HTH_TetR-type_CS"/>
</dbReference>
<dbReference type="PROSITE" id="PS01081">
    <property type="entry name" value="HTH_TETR_1"/>
    <property type="match status" value="1"/>
</dbReference>
<dbReference type="PANTHER" id="PTHR30055:SF234">
    <property type="entry name" value="HTH-TYPE TRANSCRIPTIONAL REGULATOR BETI"/>
    <property type="match status" value="1"/>
</dbReference>
<feature type="domain" description="HTH tetR-type" evidence="5">
    <location>
        <begin position="10"/>
        <end position="70"/>
    </location>
</feature>
<comment type="caution">
    <text evidence="6">The sequence shown here is derived from an EMBL/GenBank/DDBJ whole genome shotgun (WGS) entry which is preliminary data.</text>
</comment>
<evidence type="ECO:0000259" key="5">
    <source>
        <dbReference type="PROSITE" id="PS50977"/>
    </source>
</evidence>
<keyword evidence="1" id="KW-0805">Transcription regulation</keyword>
<evidence type="ECO:0000256" key="3">
    <source>
        <dbReference type="ARBA" id="ARBA00023163"/>
    </source>
</evidence>
<keyword evidence="7" id="KW-1185">Reference proteome</keyword>
<dbReference type="SUPFAM" id="SSF46689">
    <property type="entry name" value="Homeodomain-like"/>
    <property type="match status" value="1"/>
</dbReference>
<organism evidence="6 7">
    <name type="scientific">Hyphomonas jannaschiana VP2</name>
    <dbReference type="NCBI Taxonomy" id="1280952"/>
    <lineage>
        <taxon>Bacteria</taxon>
        <taxon>Pseudomonadati</taxon>
        <taxon>Pseudomonadota</taxon>
        <taxon>Alphaproteobacteria</taxon>
        <taxon>Hyphomonadales</taxon>
        <taxon>Hyphomonadaceae</taxon>
        <taxon>Hyphomonas</taxon>
    </lineage>
</organism>
<name>A0A059FDP6_9PROT</name>
<gene>
    <name evidence="6" type="ORF">HJA_10119</name>
</gene>
<dbReference type="STRING" id="1280952.HJA_10119"/>
<dbReference type="PROSITE" id="PS50977">
    <property type="entry name" value="HTH_TETR_2"/>
    <property type="match status" value="1"/>
</dbReference>
<dbReference type="OrthoDB" id="9811084at2"/>
<dbReference type="RefSeq" id="WP_051597567.1">
    <property type="nucleotide sequence ID" value="NZ_ARYJ01000005.1"/>
</dbReference>
<sequence>MAGKRDTKKREVFEALYATAVALFEEKGYDTVTVAEITRAAGVAKGTFFNHFPSKADILAEWYRRLIATAFETTGGENTAGTLTDAALETCRRTISLCEASPELWQAKTLLSPTTPAIQAVETQNDAIAHEAFEAQVRRAIARGELPAGTGSAAIADLMLTLFTGTVRQCVVTGQSQNILKDLEIRFRAIEQLATGNLLPSGSGKPKR</sequence>
<dbReference type="PANTHER" id="PTHR30055">
    <property type="entry name" value="HTH-TYPE TRANSCRIPTIONAL REGULATOR RUTR"/>
    <property type="match status" value="1"/>
</dbReference>
<proteinExistence type="predicted"/>
<evidence type="ECO:0000256" key="2">
    <source>
        <dbReference type="ARBA" id="ARBA00023125"/>
    </source>
</evidence>
<dbReference type="AlphaFoldDB" id="A0A059FDP6"/>
<evidence type="ECO:0000313" key="7">
    <source>
        <dbReference type="Proteomes" id="UP000024816"/>
    </source>
</evidence>
<dbReference type="Gene3D" id="1.10.357.10">
    <property type="entry name" value="Tetracycline Repressor, domain 2"/>
    <property type="match status" value="1"/>
</dbReference>
<dbReference type="PRINTS" id="PR00455">
    <property type="entry name" value="HTHTETR"/>
</dbReference>
<dbReference type="GO" id="GO:0003700">
    <property type="term" value="F:DNA-binding transcription factor activity"/>
    <property type="evidence" value="ECO:0007669"/>
    <property type="project" value="TreeGrafter"/>
</dbReference>
<dbReference type="InterPro" id="IPR050109">
    <property type="entry name" value="HTH-type_TetR-like_transc_reg"/>
</dbReference>
<keyword evidence="3" id="KW-0804">Transcription</keyword>
<dbReference type="InterPro" id="IPR009057">
    <property type="entry name" value="Homeodomain-like_sf"/>
</dbReference>
<dbReference type="GO" id="GO:0000976">
    <property type="term" value="F:transcription cis-regulatory region binding"/>
    <property type="evidence" value="ECO:0007669"/>
    <property type="project" value="TreeGrafter"/>
</dbReference>
<evidence type="ECO:0000256" key="4">
    <source>
        <dbReference type="PROSITE-ProRule" id="PRU00335"/>
    </source>
</evidence>
<accession>A0A059FDP6</accession>
<dbReference type="Proteomes" id="UP000024816">
    <property type="component" value="Unassembled WGS sequence"/>
</dbReference>
<reference evidence="6 7" key="1">
    <citation type="journal article" date="2014" name="Antonie Van Leeuwenhoek">
        <title>Hyphomonas beringensis sp. nov. and Hyphomonas chukchiensis sp. nov., isolated from surface seawater of the Bering Sea and Chukchi Sea.</title>
        <authorList>
            <person name="Li C."/>
            <person name="Lai Q."/>
            <person name="Li G."/>
            <person name="Dong C."/>
            <person name="Wang J."/>
            <person name="Liao Y."/>
            <person name="Shao Z."/>
        </authorList>
    </citation>
    <scope>NUCLEOTIDE SEQUENCE [LARGE SCALE GENOMIC DNA]</scope>
    <source>
        <strain evidence="6 7">VP2</strain>
    </source>
</reference>
<dbReference type="Pfam" id="PF00440">
    <property type="entry name" value="TetR_N"/>
    <property type="match status" value="1"/>
</dbReference>
<evidence type="ECO:0000256" key="1">
    <source>
        <dbReference type="ARBA" id="ARBA00023015"/>
    </source>
</evidence>
<feature type="DNA-binding region" description="H-T-H motif" evidence="4">
    <location>
        <begin position="33"/>
        <end position="52"/>
    </location>
</feature>
<dbReference type="InterPro" id="IPR036271">
    <property type="entry name" value="Tet_transcr_reg_TetR-rel_C_sf"/>
</dbReference>
<protein>
    <submittedName>
        <fullName evidence="6">TetR family transcriptional regulator</fullName>
    </submittedName>
</protein>
<keyword evidence="2 4" id="KW-0238">DNA-binding</keyword>